<reference evidence="2" key="3">
    <citation type="submission" date="2025-09" db="UniProtKB">
        <authorList>
            <consortium name="Ensembl"/>
        </authorList>
    </citation>
    <scope>IDENTIFICATION</scope>
</reference>
<feature type="compositionally biased region" description="Low complexity" evidence="1">
    <location>
        <begin position="23"/>
        <end position="37"/>
    </location>
</feature>
<evidence type="ECO:0000313" key="2">
    <source>
        <dbReference type="Ensembl" id="ENSPPYP00000040872.1"/>
    </source>
</evidence>
<sequence>MTGPALPFARERRSPTGQDELPGRPAAAEAPATPRLPGGQQHGASGQPTDHPCAGHRLGAPSQRPLPPIVLAGGPQPAVGGAEDKLHRPRWPLSWTPDAGPDEGRHLQAHLRHRGLLEEEGTGKLLPICGGCFHHHQQGPEVPRAPAAEPLVLHHLPRELEQRLAAGGCLPFPTRWLRPPSPQQSGLRAHQGALAHHFLGNSWPPGESHWAAVTQVSIKSVPAPAKLSIRWDNSGVKTGSTARHCLSPR</sequence>
<dbReference type="Ensembl" id="ENSPPYT00000042565.1">
    <property type="protein sequence ID" value="ENSPPYP00000040872.1"/>
    <property type="gene ID" value="ENSPPYG00000031290.1"/>
</dbReference>
<organism evidence="2 3">
    <name type="scientific">Pongo abelii</name>
    <name type="common">Sumatran orangutan</name>
    <name type="synonym">Pongo pygmaeus abelii</name>
    <dbReference type="NCBI Taxonomy" id="9601"/>
    <lineage>
        <taxon>Eukaryota</taxon>
        <taxon>Metazoa</taxon>
        <taxon>Chordata</taxon>
        <taxon>Craniata</taxon>
        <taxon>Vertebrata</taxon>
        <taxon>Euteleostomi</taxon>
        <taxon>Mammalia</taxon>
        <taxon>Eutheria</taxon>
        <taxon>Euarchontoglires</taxon>
        <taxon>Primates</taxon>
        <taxon>Haplorrhini</taxon>
        <taxon>Catarrhini</taxon>
        <taxon>Hominidae</taxon>
        <taxon>Pongo</taxon>
    </lineage>
</organism>
<dbReference type="AlphaFoldDB" id="A0A8I5TMK6"/>
<name>A0A8I5TMK6_PONAB</name>
<reference evidence="2 3" key="1">
    <citation type="submission" date="2008-02" db="EMBL/GenBank/DDBJ databases">
        <title>A 6x draft sequence assembly of the Pongo pygmaeus abelii genome.</title>
        <authorList>
            <person name="Wilson R.K."/>
            <person name="Mardis E."/>
        </authorList>
    </citation>
    <scope>NUCLEOTIDE SEQUENCE [LARGE SCALE GENOMIC DNA]</scope>
</reference>
<evidence type="ECO:0000256" key="1">
    <source>
        <dbReference type="SAM" id="MobiDB-lite"/>
    </source>
</evidence>
<reference evidence="2" key="2">
    <citation type="submission" date="2025-08" db="UniProtKB">
        <authorList>
            <consortium name="Ensembl"/>
        </authorList>
    </citation>
    <scope>IDENTIFICATION</scope>
</reference>
<accession>A0A8I5TMK6</accession>
<feature type="region of interest" description="Disordered" evidence="1">
    <location>
        <begin position="1"/>
        <end position="68"/>
    </location>
</feature>
<protein>
    <submittedName>
        <fullName evidence="2">Uncharacterized protein</fullName>
    </submittedName>
</protein>
<evidence type="ECO:0000313" key="3">
    <source>
        <dbReference type="Proteomes" id="UP000001595"/>
    </source>
</evidence>
<keyword evidence="3" id="KW-1185">Reference proteome</keyword>
<gene>
    <name evidence="2" type="primary">LOC100440274</name>
</gene>
<proteinExistence type="predicted"/>
<dbReference type="Proteomes" id="UP000001595">
    <property type="component" value="Chromosome 16"/>
</dbReference>